<organism evidence="2 3">
    <name type="scientific">Collimonas pratensis</name>
    <dbReference type="NCBI Taxonomy" id="279113"/>
    <lineage>
        <taxon>Bacteria</taxon>
        <taxon>Pseudomonadati</taxon>
        <taxon>Pseudomonadota</taxon>
        <taxon>Betaproteobacteria</taxon>
        <taxon>Burkholderiales</taxon>
        <taxon>Oxalobacteraceae</taxon>
        <taxon>Collimonas</taxon>
    </lineage>
</organism>
<protein>
    <submittedName>
        <fullName evidence="2">Uncharacterized protein</fullName>
    </submittedName>
</protein>
<evidence type="ECO:0000256" key="1">
    <source>
        <dbReference type="SAM" id="MobiDB-lite"/>
    </source>
</evidence>
<dbReference type="Proteomes" id="UP000074914">
    <property type="component" value="Chromosome"/>
</dbReference>
<name>A0ABN4MBS2_9BURK</name>
<proteinExistence type="predicted"/>
<reference evidence="2 3" key="1">
    <citation type="submission" date="2015-11" db="EMBL/GenBank/DDBJ databases">
        <title>Exploring the genomic traits of fungus-feeding bacterial genus Collimonas.</title>
        <authorList>
            <person name="Song C."/>
            <person name="Schmidt R."/>
            <person name="de Jager V."/>
            <person name="Krzyzanowska D."/>
            <person name="Jongedijk E."/>
            <person name="Cankar K."/>
            <person name="Beekwilder J."/>
            <person name="van Veen A."/>
            <person name="de Boer W."/>
            <person name="van Veen J.A."/>
            <person name="Garbeva P."/>
        </authorList>
    </citation>
    <scope>NUCLEOTIDE SEQUENCE [LARGE SCALE GENOMIC DNA]</scope>
    <source>
        <strain evidence="2 3">Ter291</strain>
    </source>
</reference>
<dbReference type="EMBL" id="CP013236">
    <property type="protein sequence ID" value="AMP14882.1"/>
    <property type="molecule type" value="Genomic_DNA"/>
</dbReference>
<feature type="region of interest" description="Disordered" evidence="1">
    <location>
        <begin position="162"/>
        <end position="182"/>
    </location>
</feature>
<evidence type="ECO:0000313" key="3">
    <source>
        <dbReference type="Proteomes" id="UP000074914"/>
    </source>
</evidence>
<gene>
    <name evidence="2" type="ORF">CPter291_2625</name>
</gene>
<accession>A0ABN4MBS2</accession>
<sequence>MDIYVAQSVLIRMMRPATDVQVTITLMSKNPARFSAGFAINGKGNFVLCTDACKPRRLAGMAEIESLVRRSCVALQTFGVTVVGFGQLGGKPAQSQKEIDAAAAKLATLATAAQSTLTADAATLATITATWAASAHKAQRIADLTNEMQAAQGVLDLANSGTLPDGTSGMPEDWPAGAPAPTQAAADQFSMTLADFIASVVNGGIHWDASTSAWIKQEF</sequence>
<evidence type="ECO:0000313" key="2">
    <source>
        <dbReference type="EMBL" id="AMP14882.1"/>
    </source>
</evidence>
<keyword evidence="3" id="KW-1185">Reference proteome</keyword>